<accession>A0ABV6D9I9</accession>
<sequence>MTATTAKPGEKFRHVRLELAREQGHPLGDRAYGYDLVIPLDAEGNLDARECARHREHCRVRRFRPGEEDMVGALRRRPGGQWFFDYGEGEEDDELGFRFSDERFVPGEYVSILSDGVMHTYQVKRVEKI</sequence>
<gene>
    <name evidence="1" type="ORF">ACFFJ2_13035</name>
</gene>
<reference evidence="1 2" key="1">
    <citation type="submission" date="2024-09" db="EMBL/GenBank/DDBJ databases">
        <authorList>
            <person name="Sun Q."/>
            <person name="Mori K."/>
        </authorList>
    </citation>
    <scope>NUCLEOTIDE SEQUENCE [LARGE SCALE GENOMIC DNA]</scope>
    <source>
        <strain evidence="1 2">CCM 8543</strain>
    </source>
</reference>
<keyword evidence="2" id="KW-1185">Reference proteome</keyword>
<organism evidence="1 2">
    <name type="scientific">Chelativorans intermedius</name>
    <dbReference type="NCBI Taxonomy" id="515947"/>
    <lineage>
        <taxon>Bacteria</taxon>
        <taxon>Pseudomonadati</taxon>
        <taxon>Pseudomonadota</taxon>
        <taxon>Alphaproteobacteria</taxon>
        <taxon>Hyphomicrobiales</taxon>
        <taxon>Phyllobacteriaceae</taxon>
        <taxon>Chelativorans</taxon>
    </lineage>
</organism>
<name>A0ABV6D9I9_9HYPH</name>
<evidence type="ECO:0000313" key="1">
    <source>
        <dbReference type="EMBL" id="MFC0209324.1"/>
    </source>
</evidence>
<dbReference type="RefSeq" id="WP_261520236.1">
    <property type="nucleotide sequence ID" value="NZ_JAODNW010000010.1"/>
</dbReference>
<proteinExistence type="predicted"/>
<evidence type="ECO:0000313" key="2">
    <source>
        <dbReference type="Proteomes" id="UP001589755"/>
    </source>
</evidence>
<protein>
    <submittedName>
        <fullName evidence="1">Uncharacterized protein</fullName>
    </submittedName>
</protein>
<dbReference type="EMBL" id="JBHLXD010000020">
    <property type="protein sequence ID" value="MFC0209324.1"/>
    <property type="molecule type" value="Genomic_DNA"/>
</dbReference>
<comment type="caution">
    <text evidence="1">The sequence shown here is derived from an EMBL/GenBank/DDBJ whole genome shotgun (WGS) entry which is preliminary data.</text>
</comment>
<dbReference type="Proteomes" id="UP001589755">
    <property type="component" value="Unassembled WGS sequence"/>
</dbReference>